<gene>
    <name evidence="2" type="ORF">EVAR_2897_1</name>
</gene>
<feature type="compositionally biased region" description="Basic residues" evidence="1">
    <location>
        <begin position="1"/>
        <end position="10"/>
    </location>
</feature>
<accession>A0A4C1T0P3</accession>
<proteinExistence type="predicted"/>
<organism evidence="2 3">
    <name type="scientific">Eumeta variegata</name>
    <name type="common">Bagworm moth</name>
    <name type="synonym">Eumeta japonica</name>
    <dbReference type="NCBI Taxonomy" id="151549"/>
    <lineage>
        <taxon>Eukaryota</taxon>
        <taxon>Metazoa</taxon>
        <taxon>Ecdysozoa</taxon>
        <taxon>Arthropoda</taxon>
        <taxon>Hexapoda</taxon>
        <taxon>Insecta</taxon>
        <taxon>Pterygota</taxon>
        <taxon>Neoptera</taxon>
        <taxon>Endopterygota</taxon>
        <taxon>Lepidoptera</taxon>
        <taxon>Glossata</taxon>
        <taxon>Ditrysia</taxon>
        <taxon>Tineoidea</taxon>
        <taxon>Psychidae</taxon>
        <taxon>Oiketicinae</taxon>
        <taxon>Eumeta</taxon>
    </lineage>
</organism>
<protein>
    <submittedName>
        <fullName evidence="2">Uncharacterized protein</fullName>
    </submittedName>
</protein>
<name>A0A4C1T0P3_EUMVA</name>
<comment type="caution">
    <text evidence="2">The sequence shown here is derived from an EMBL/GenBank/DDBJ whole genome shotgun (WGS) entry which is preliminary data.</text>
</comment>
<evidence type="ECO:0000313" key="2">
    <source>
        <dbReference type="EMBL" id="GBP08093.1"/>
    </source>
</evidence>
<sequence length="84" mass="8831">MGNARSKKLKITNEPASDSDGGNMERIGPLKSEGADVVLGGGERRESKAGADYDNASNASTVEVLDDDVFEANTNSSKSKGKKR</sequence>
<reference evidence="2 3" key="1">
    <citation type="journal article" date="2019" name="Commun. Biol.">
        <title>The bagworm genome reveals a unique fibroin gene that provides high tensile strength.</title>
        <authorList>
            <person name="Kono N."/>
            <person name="Nakamura H."/>
            <person name="Ohtoshi R."/>
            <person name="Tomita M."/>
            <person name="Numata K."/>
            <person name="Arakawa K."/>
        </authorList>
    </citation>
    <scope>NUCLEOTIDE SEQUENCE [LARGE SCALE GENOMIC DNA]</scope>
</reference>
<evidence type="ECO:0000256" key="1">
    <source>
        <dbReference type="SAM" id="MobiDB-lite"/>
    </source>
</evidence>
<dbReference type="Proteomes" id="UP000299102">
    <property type="component" value="Unassembled WGS sequence"/>
</dbReference>
<feature type="compositionally biased region" description="Basic and acidic residues" evidence="1">
    <location>
        <begin position="42"/>
        <end position="51"/>
    </location>
</feature>
<feature type="region of interest" description="Disordered" evidence="1">
    <location>
        <begin position="1"/>
        <end position="84"/>
    </location>
</feature>
<dbReference type="OrthoDB" id="7425841at2759"/>
<evidence type="ECO:0000313" key="3">
    <source>
        <dbReference type="Proteomes" id="UP000299102"/>
    </source>
</evidence>
<dbReference type="EMBL" id="BGZK01000029">
    <property type="protein sequence ID" value="GBP08093.1"/>
    <property type="molecule type" value="Genomic_DNA"/>
</dbReference>
<keyword evidence="3" id="KW-1185">Reference proteome</keyword>
<dbReference type="AlphaFoldDB" id="A0A4C1T0P3"/>